<feature type="chain" id="PRO_5016097802" evidence="1">
    <location>
        <begin position="21"/>
        <end position="99"/>
    </location>
</feature>
<sequence length="99" mass="10780">MWKPTLSIAIALTLASSALAIGRYDTQARSCQRVQELLKQEKQAILRYPSRNGRMTLYDRYVSNAAECGPGKYGLRASVPTADGVCGVVSCRPLSDFAP</sequence>
<organism evidence="2 3">
    <name type="scientific">Agrobacterium fabrum</name>
    <dbReference type="NCBI Taxonomy" id="1176649"/>
    <lineage>
        <taxon>Bacteria</taxon>
        <taxon>Pseudomonadati</taxon>
        <taxon>Pseudomonadota</taxon>
        <taxon>Alphaproteobacteria</taxon>
        <taxon>Hyphomicrobiales</taxon>
        <taxon>Rhizobiaceae</taxon>
        <taxon>Rhizobium/Agrobacterium group</taxon>
        <taxon>Agrobacterium</taxon>
        <taxon>Agrobacterium tumefaciens complex</taxon>
    </lineage>
</organism>
<proteinExistence type="predicted"/>
<dbReference type="Proteomes" id="UP000249769">
    <property type="component" value="Unassembled WGS sequence"/>
</dbReference>
<comment type="caution">
    <text evidence="2">The sequence shown here is derived from an EMBL/GenBank/DDBJ whole genome shotgun (WGS) entry which is preliminary data.</text>
</comment>
<keyword evidence="1" id="KW-0732">Signal</keyword>
<evidence type="ECO:0000256" key="1">
    <source>
        <dbReference type="SAM" id="SignalP"/>
    </source>
</evidence>
<evidence type="ECO:0000313" key="2">
    <source>
        <dbReference type="EMBL" id="PZP54125.1"/>
    </source>
</evidence>
<feature type="signal peptide" evidence="1">
    <location>
        <begin position="1"/>
        <end position="20"/>
    </location>
</feature>
<accession>A0A2W5FDF9</accession>
<reference evidence="2 3" key="1">
    <citation type="submission" date="2017-08" db="EMBL/GenBank/DDBJ databases">
        <title>Infants hospitalized years apart are colonized by the same room-sourced microbial strains.</title>
        <authorList>
            <person name="Brooks B."/>
            <person name="Olm M.R."/>
            <person name="Firek B.A."/>
            <person name="Baker R."/>
            <person name="Thomas B.C."/>
            <person name="Morowitz M.J."/>
            <person name="Banfield J.F."/>
        </authorList>
    </citation>
    <scope>NUCLEOTIDE SEQUENCE [LARGE SCALE GENOMIC DNA]</scope>
    <source>
        <strain evidence="2">S2_009_000_R2_73</strain>
    </source>
</reference>
<dbReference type="AlphaFoldDB" id="A0A2W5FDF9"/>
<evidence type="ECO:0000313" key="3">
    <source>
        <dbReference type="Proteomes" id="UP000249769"/>
    </source>
</evidence>
<gene>
    <name evidence="2" type="ORF">DI595_01200</name>
</gene>
<protein>
    <submittedName>
        <fullName evidence="2">Uncharacterized protein</fullName>
    </submittedName>
</protein>
<name>A0A2W5FDF9_9HYPH</name>
<dbReference type="EMBL" id="QFOL01000004">
    <property type="protein sequence ID" value="PZP54125.1"/>
    <property type="molecule type" value="Genomic_DNA"/>
</dbReference>